<name>A0AAQ0HHJ5_PARVE</name>
<dbReference type="RefSeq" id="WP_036754853.1">
    <property type="nucleotide sequence ID" value="NZ_CP035287.1"/>
</dbReference>
<accession>A0AAQ0HHJ5</accession>
<comment type="caution">
    <text evidence="1">The sequence shown here is derived from an EMBL/GenBank/DDBJ whole genome shotgun (WGS) entry which is preliminary data.</text>
</comment>
<reference evidence="1 2" key="1">
    <citation type="submission" date="2018-08" db="EMBL/GenBank/DDBJ databases">
        <title>Genomic Encyclopedia of Archaeal and Bacterial Type Strains, Phase II (KMG-II): from individual species to whole genera.</title>
        <authorList>
            <person name="Goeker M."/>
        </authorList>
    </citation>
    <scope>NUCLEOTIDE SEQUENCE [LARGE SCALE GENOMIC DNA]</scope>
    <source>
        <strain evidence="1 2">DSM 582</strain>
    </source>
</reference>
<organism evidence="1 2">
    <name type="scientific">Paracoccus versutus</name>
    <name type="common">Thiobacillus versutus</name>
    <dbReference type="NCBI Taxonomy" id="34007"/>
    <lineage>
        <taxon>Bacteria</taxon>
        <taxon>Pseudomonadati</taxon>
        <taxon>Pseudomonadota</taxon>
        <taxon>Alphaproteobacteria</taxon>
        <taxon>Rhodobacterales</taxon>
        <taxon>Paracoccaceae</taxon>
        <taxon>Paracoccus</taxon>
    </lineage>
</organism>
<dbReference type="Proteomes" id="UP000256794">
    <property type="component" value="Unassembled WGS sequence"/>
</dbReference>
<protein>
    <submittedName>
        <fullName evidence="1">Uncharacterized protein</fullName>
    </submittedName>
</protein>
<sequence>MTKALHLLQQAREDLLVFQTDAALVKMQEFEVLVHSGAMPRDRVAETAELLRDILSLASAACDGVAAAQRQLAEIAALSRHLNTYDRQGRRIGNPISSPHDRRF</sequence>
<keyword evidence="2" id="KW-1185">Reference proteome</keyword>
<dbReference type="AlphaFoldDB" id="A0AAQ0HHJ5"/>
<evidence type="ECO:0000313" key="2">
    <source>
        <dbReference type="Proteomes" id="UP000256794"/>
    </source>
</evidence>
<proteinExistence type="predicted"/>
<gene>
    <name evidence="1" type="ORF">ATH84_101442</name>
</gene>
<evidence type="ECO:0000313" key="1">
    <source>
        <dbReference type="EMBL" id="REG46649.1"/>
    </source>
</evidence>
<dbReference type="EMBL" id="QUMX01000014">
    <property type="protein sequence ID" value="REG46649.1"/>
    <property type="molecule type" value="Genomic_DNA"/>
</dbReference>